<evidence type="ECO:0000256" key="7">
    <source>
        <dbReference type="ARBA" id="ARBA00022679"/>
    </source>
</evidence>
<dbReference type="Gene3D" id="1.10.287.130">
    <property type="match status" value="1"/>
</dbReference>
<dbReference type="Pfam" id="PF02518">
    <property type="entry name" value="HATPase_c"/>
    <property type="match status" value="1"/>
</dbReference>
<dbReference type="InterPro" id="IPR036890">
    <property type="entry name" value="HATPase_C_sf"/>
</dbReference>
<gene>
    <name evidence="20" type="ORF">EA58_05565</name>
</gene>
<dbReference type="PROSITE" id="PS50885">
    <property type="entry name" value="HAMP"/>
    <property type="match status" value="1"/>
</dbReference>
<evidence type="ECO:0000256" key="15">
    <source>
        <dbReference type="ARBA" id="ARBA00073143"/>
    </source>
</evidence>
<protein>
    <recommendedName>
        <fullName evidence="15">C4-dicarboxylate transport sensor protein DctB</fullName>
        <ecNumber evidence="3">2.7.13.3</ecNumber>
    </recommendedName>
</protein>
<dbReference type="PANTHER" id="PTHR43065">
    <property type="entry name" value="SENSOR HISTIDINE KINASE"/>
    <property type="match status" value="1"/>
</dbReference>
<evidence type="ECO:0000256" key="2">
    <source>
        <dbReference type="ARBA" id="ARBA00004429"/>
    </source>
</evidence>
<keyword evidence="5" id="KW-0997">Cell inner membrane</keyword>
<dbReference type="EC" id="2.7.13.3" evidence="3"/>
<dbReference type="Gene3D" id="6.10.340.10">
    <property type="match status" value="1"/>
</dbReference>
<evidence type="ECO:0000256" key="6">
    <source>
        <dbReference type="ARBA" id="ARBA00022553"/>
    </source>
</evidence>
<comment type="subcellular location">
    <subcellularLocation>
        <location evidence="2">Cell inner membrane</location>
        <topology evidence="2">Multi-pass membrane protein</topology>
    </subcellularLocation>
</comment>
<feature type="transmembrane region" description="Helical" evidence="17">
    <location>
        <begin position="12"/>
        <end position="33"/>
    </location>
</feature>
<keyword evidence="7" id="KW-0808">Transferase</keyword>
<accession>A0A066RQ26</accession>
<dbReference type="CDD" id="cd00082">
    <property type="entry name" value="HisKA"/>
    <property type="match status" value="1"/>
</dbReference>
<dbReference type="GO" id="GO:0000155">
    <property type="term" value="F:phosphorelay sensor kinase activity"/>
    <property type="evidence" value="ECO:0007669"/>
    <property type="project" value="InterPro"/>
</dbReference>
<evidence type="ECO:0000256" key="5">
    <source>
        <dbReference type="ARBA" id="ARBA00022519"/>
    </source>
</evidence>
<dbReference type="InterPro" id="IPR017116">
    <property type="entry name" value="Sig_transdc_His_kinase_PgtB"/>
</dbReference>
<dbReference type="InterPro" id="IPR003660">
    <property type="entry name" value="HAMP_dom"/>
</dbReference>
<keyword evidence="13" id="KW-0902">Two-component regulatory system</keyword>
<dbReference type="InterPro" id="IPR036097">
    <property type="entry name" value="HisK_dim/P_sf"/>
</dbReference>
<dbReference type="Pfam" id="PF00672">
    <property type="entry name" value="HAMP"/>
    <property type="match status" value="1"/>
</dbReference>
<evidence type="ECO:0000256" key="1">
    <source>
        <dbReference type="ARBA" id="ARBA00000085"/>
    </source>
</evidence>
<dbReference type="CDD" id="cd06225">
    <property type="entry name" value="HAMP"/>
    <property type="match status" value="1"/>
</dbReference>
<keyword evidence="9" id="KW-0547">Nucleotide-binding</keyword>
<keyword evidence="4" id="KW-1003">Cell membrane</keyword>
<dbReference type="InterPro" id="IPR004358">
    <property type="entry name" value="Sig_transdc_His_kin-like_C"/>
</dbReference>
<dbReference type="Pfam" id="PF00512">
    <property type="entry name" value="HisKA"/>
    <property type="match status" value="1"/>
</dbReference>
<dbReference type="SMART" id="SM00387">
    <property type="entry name" value="HATPase_c"/>
    <property type="match status" value="1"/>
</dbReference>
<dbReference type="Gene3D" id="3.30.450.20">
    <property type="entry name" value="PAS domain"/>
    <property type="match status" value="1"/>
</dbReference>
<proteinExistence type="predicted"/>
<evidence type="ECO:0000256" key="14">
    <source>
        <dbReference type="ARBA" id="ARBA00023136"/>
    </source>
</evidence>
<dbReference type="AlphaFoldDB" id="A0A066RQ26"/>
<dbReference type="PRINTS" id="PR00344">
    <property type="entry name" value="BCTRLSENSOR"/>
</dbReference>
<dbReference type="InterPro" id="IPR003594">
    <property type="entry name" value="HATPase_dom"/>
</dbReference>
<dbReference type="FunFam" id="1.10.287.130:FF:000049">
    <property type="entry name" value="C4-dicarboxylate transport sensor protein DctB"/>
    <property type="match status" value="1"/>
</dbReference>
<evidence type="ECO:0000256" key="10">
    <source>
        <dbReference type="ARBA" id="ARBA00022777"/>
    </source>
</evidence>
<dbReference type="SMART" id="SM00388">
    <property type="entry name" value="HisKA"/>
    <property type="match status" value="1"/>
</dbReference>
<keyword evidence="21" id="KW-1185">Reference proteome</keyword>
<dbReference type="STRING" id="1654360.EA58_05565"/>
<dbReference type="InterPro" id="IPR005467">
    <property type="entry name" value="His_kinase_dom"/>
</dbReference>
<dbReference type="Proteomes" id="UP000027192">
    <property type="component" value="Unassembled WGS sequence"/>
</dbReference>
<dbReference type="GO" id="GO:0005524">
    <property type="term" value="F:ATP binding"/>
    <property type="evidence" value="ECO:0007669"/>
    <property type="project" value="UniProtKB-KW"/>
</dbReference>
<feature type="domain" description="HAMP" evidence="19">
    <location>
        <begin position="345"/>
        <end position="397"/>
    </location>
</feature>
<evidence type="ECO:0000313" key="20">
    <source>
        <dbReference type="EMBL" id="KDM92565.1"/>
    </source>
</evidence>
<evidence type="ECO:0000256" key="8">
    <source>
        <dbReference type="ARBA" id="ARBA00022692"/>
    </source>
</evidence>
<evidence type="ECO:0000256" key="16">
    <source>
        <dbReference type="SAM" id="Coils"/>
    </source>
</evidence>
<evidence type="ECO:0000256" key="4">
    <source>
        <dbReference type="ARBA" id="ARBA00022475"/>
    </source>
</evidence>
<dbReference type="Pfam" id="PF12729">
    <property type="entry name" value="4HB_MCP_1"/>
    <property type="match status" value="1"/>
</dbReference>
<comment type="caution">
    <text evidence="20">The sequence shown here is derived from an EMBL/GenBank/DDBJ whole genome shotgun (WGS) entry which is preliminary data.</text>
</comment>
<dbReference type="InterPro" id="IPR024478">
    <property type="entry name" value="HlyB_4HB_MCP"/>
</dbReference>
<dbReference type="EMBL" id="JMIB01000007">
    <property type="protein sequence ID" value="KDM92565.1"/>
    <property type="molecule type" value="Genomic_DNA"/>
</dbReference>
<feature type="coiled-coil region" evidence="16">
    <location>
        <begin position="535"/>
        <end position="562"/>
    </location>
</feature>
<keyword evidence="8 17" id="KW-0812">Transmembrane</keyword>
<organism evidence="20 21">
    <name type="scientific">Photobacterium galatheae</name>
    <dbReference type="NCBI Taxonomy" id="1654360"/>
    <lineage>
        <taxon>Bacteria</taxon>
        <taxon>Pseudomonadati</taxon>
        <taxon>Pseudomonadota</taxon>
        <taxon>Gammaproteobacteria</taxon>
        <taxon>Vibrionales</taxon>
        <taxon>Vibrionaceae</taxon>
        <taxon>Photobacterium</taxon>
    </lineage>
</organism>
<dbReference type="SUPFAM" id="SSF55874">
    <property type="entry name" value="ATPase domain of HSP90 chaperone/DNA topoisomerase II/histidine kinase"/>
    <property type="match status" value="1"/>
</dbReference>
<dbReference type="OrthoDB" id="9772100at2"/>
<dbReference type="PIRSF" id="PIRSF037119">
    <property type="entry name" value="STHK_PgtB"/>
    <property type="match status" value="1"/>
</dbReference>
<evidence type="ECO:0000256" key="11">
    <source>
        <dbReference type="ARBA" id="ARBA00022840"/>
    </source>
</evidence>
<evidence type="ECO:0000259" key="19">
    <source>
        <dbReference type="PROSITE" id="PS50885"/>
    </source>
</evidence>
<evidence type="ECO:0000256" key="3">
    <source>
        <dbReference type="ARBA" id="ARBA00012438"/>
    </source>
</evidence>
<keyword evidence="12 17" id="KW-1133">Transmembrane helix</keyword>
<evidence type="ECO:0000313" key="21">
    <source>
        <dbReference type="Proteomes" id="UP000027192"/>
    </source>
</evidence>
<feature type="transmembrane region" description="Helical" evidence="17">
    <location>
        <begin position="322"/>
        <end position="343"/>
    </location>
</feature>
<keyword evidence="10 20" id="KW-0418">Kinase</keyword>
<evidence type="ECO:0000256" key="17">
    <source>
        <dbReference type="SAM" id="Phobius"/>
    </source>
</evidence>
<dbReference type="GO" id="GO:0005886">
    <property type="term" value="C:plasma membrane"/>
    <property type="evidence" value="ECO:0007669"/>
    <property type="project" value="UniProtKB-SubCell"/>
</dbReference>
<name>A0A066RQ26_9GAMM</name>
<dbReference type="SMART" id="SM00304">
    <property type="entry name" value="HAMP"/>
    <property type="match status" value="1"/>
</dbReference>
<feature type="domain" description="Histidine kinase" evidence="18">
    <location>
        <begin position="571"/>
        <end position="786"/>
    </location>
</feature>
<evidence type="ECO:0000256" key="13">
    <source>
        <dbReference type="ARBA" id="ARBA00023012"/>
    </source>
</evidence>
<evidence type="ECO:0000256" key="12">
    <source>
        <dbReference type="ARBA" id="ARBA00022989"/>
    </source>
</evidence>
<dbReference type="InterPro" id="IPR003661">
    <property type="entry name" value="HisK_dim/P_dom"/>
</dbReference>
<dbReference type="SUPFAM" id="SSF47384">
    <property type="entry name" value="Homodimeric domain of signal transducing histidine kinase"/>
    <property type="match status" value="1"/>
</dbReference>
<keyword evidence="14 17" id="KW-0472">Membrane</keyword>
<dbReference type="PANTHER" id="PTHR43065:SF10">
    <property type="entry name" value="PEROXIDE STRESS-ACTIVATED HISTIDINE KINASE MAK3"/>
    <property type="match status" value="1"/>
</dbReference>
<dbReference type="RefSeq" id="WP_036749929.1">
    <property type="nucleotide sequence ID" value="NZ_JMIB01000007.1"/>
</dbReference>
<evidence type="ECO:0000256" key="9">
    <source>
        <dbReference type="ARBA" id="ARBA00022741"/>
    </source>
</evidence>
<dbReference type="SUPFAM" id="SSF158472">
    <property type="entry name" value="HAMP domain-like"/>
    <property type="match status" value="1"/>
</dbReference>
<keyword evidence="6" id="KW-0597">Phosphoprotein</keyword>
<reference evidence="20 21" key="1">
    <citation type="submission" date="2014-04" db="EMBL/GenBank/DDBJ databases">
        <title>Draft genome sequence of Photobacterium halotolerans S2753: a solonamide, ngercheumicin and holomycin producer.</title>
        <authorList>
            <person name="Machado H.R."/>
            <person name="Gram L."/>
        </authorList>
    </citation>
    <scope>NUCLEOTIDE SEQUENCE [LARGE SCALE GENOMIC DNA]</scope>
    <source>
        <strain evidence="20 21">S2753</strain>
    </source>
</reference>
<evidence type="ECO:0000259" key="18">
    <source>
        <dbReference type="PROSITE" id="PS50109"/>
    </source>
</evidence>
<dbReference type="PROSITE" id="PS50109">
    <property type="entry name" value="HIS_KIN"/>
    <property type="match status" value="1"/>
</dbReference>
<sequence>MLKRKTIGNRLISAISLMAFLSIGVSLIALITWENLDDQIDAIVSKNLPTLRASYHLERNTASLKDSLHKISFNKDPARHAELRQNITQSAGQITESIANTASLASYPALKLELETLLQDIEDYTDLLNKRTTLLLILAQSEARLNWLHLNIVEELVPIRQELEWQLTRLDPNQLDDEKIRSMIHEFSLLQSITIRENELHQLVKDIFMEFKNRDISNTFQYIGHRTTQLKNMGDVLSHYPSTSLFRQHLDEMIRQVEPNGPVERQLRTLSSLQKSIQTYDKKIQNRLIYQEELIQAMVDQADSSLLALNDHTRRSVIISSYILLGVVLLAITLSVLLSIYLVSRGIVTRLNQLSHDLYAVAHGDLNATIQVDGDDEIGLLGGSLRQFRQQMLEMQQSNALNLINNTQASIITCNLAGVVESVNPSALALFHADTIPKGHTVWSLFSHNTETRLKSLFQTGSLLQNNQACSLTIRHTYHHEPRYLRLDFRQFSQGHEDKVIITMTDITEQESAARWLEGMVHEKTESLTKRNRQLKAEVEDRKRIEADLRATQDELIQAAKMAVVGQTMTSLAHELNQPLSAMSTHLFATKMAVGQNNFTLLPASLDKMESLTERMGRIISSLRNFAKKQSANRAVQAIDIQQSVSHAQQLIENRMKVQQTTLLCHIDNSYQVMADPIQFEQVLVNLFVNSCDAVAGSDTREIHVDVLDSHADQQSVRLAVSDTGPGFAASIIEKLFIPFTTTKDVGLGLGLNICRSIMNRIEGDIYLASTLQGGAMVVLELKKYDDYR</sequence>
<keyword evidence="11" id="KW-0067">ATP-binding</keyword>
<keyword evidence="16" id="KW-0175">Coiled coil</keyword>
<comment type="catalytic activity">
    <reaction evidence="1">
        <text>ATP + protein L-histidine = ADP + protein N-phospho-L-histidine.</text>
        <dbReference type="EC" id="2.7.13.3"/>
    </reaction>
</comment>
<dbReference type="Gene3D" id="3.30.565.10">
    <property type="entry name" value="Histidine kinase-like ATPase, C-terminal domain"/>
    <property type="match status" value="1"/>
</dbReference>